<proteinExistence type="predicted"/>
<feature type="non-terminal residue" evidence="2">
    <location>
        <position position="1"/>
    </location>
</feature>
<dbReference type="InterPro" id="IPR002937">
    <property type="entry name" value="Amino_oxidase"/>
</dbReference>
<gene>
    <name evidence="2" type="ORF">METZ01_LOCUS435802</name>
</gene>
<dbReference type="InterPro" id="IPR036188">
    <property type="entry name" value="FAD/NAD-bd_sf"/>
</dbReference>
<evidence type="ECO:0000313" key="2">
    <source>
        <dbReference type="EMBL" id="SVD82948.1"/>
    </source>
</evidence>
<organism evidence="2">
    <name type="scientific">marine metagenome</name>
    <dbReference type="NCBI Taxonomy" id="408172"/>
    <lineage>
        <taxon>unclassified sequences</taxon>
        <taxon>metagenomes</taxon>
        <taxon>ecological metagenomes</taxon>
    </lineage>
</organism>
<dbReference type="SUPFAM" id="SSF51905">
    <property type="entry name" value="FAD/NAD(P)-binding domain"/>
    <property type="match status" value="1"/>
</dbReference>
<dbReference type="Pfam" id="PF01593">
    <property type="entry name" value="Amino_oxidase"/>
    <property type="match status" value="1"/>
</dbReference>
<dbReference type="AlphaFoldDB" id="A0A382YKA2"/>
<sequence>KSKEGFEFDYGSHFLRDTGVSELDEILYGHMTSDKWLVLENLRGGNYFCSHLNEKSPFPDTRLLPEETYQKGMMQMLCLGENLKTHTNLEEYLEDTFGEIFTKEIYRTLANKFLGHDLCELVPGSIGLIALLSKIIGFTPEMTRELKKSPLLDKKFAFHSCEEGQSSQKNYYPVRGGVGLWIDEIEEKLSHLGVNILRNSMVEKINHTNGIIDSVILQNGESLGCDQLICTAPVYQIAKCGGLAPPFEQKSPARLITSLYHFI</sequence>
<feature type="non-terminal residue" evidence="2">
    <location>
        <position position="263"/>
    </location>
</feature>
<evidence type="ECO:0000259" key="1">
    <source>
        <dbReference type="Pfam" id="PF01593"/>
    </source>
</evidence>
<dbReference type="EMBL" id="UINC01176020">
    <property type="protein sequence ID" value="SVD82948.1"/>
    <property type="molecule type" value="Genomic_DNA"/>
</dbReference>
<protein>
    <recommendedName>
        <fullName evidence="1">Amine oxidase domain-containing protein</fullName>
    </recommendedName>
</protein>
<reference evidence="2" key="1">
    <citation type="submission" date="2018-05" db="EMBL/GenBank/DDBJ databases">
        <authorList>
            <person name="Lanie J.A."/>
            <person name="Ng W.-L."/>
            <person name="Kazmierczak K.M."/>
            <person name="Andrzejewski T.M."/>
            <person name="Davidsen T.M."/>
            <person name="Wayne K.J."/>
            <person name="Tettelin H."/>
            <person name="Glass J.I."/>
            <person name="Rusch D."/>
            <person name="Podicherti R."/>
            <person name="Tsui H.-C.T."/>
            <person name="Winkler M.E."/>
        </authorList>
    </citation>
    <scope>NUCLEOTIDE SEQUENCE</scope>
</reference>
<feature type="domain" description="Amine oxidase" evidence="1">
    <location>
        <begin position="156"/>
        <end position="249"/>
    </location>
</feature>
<dbReference type="Gene3D" id="3.50.50.60">
    <property type="entry name" value="FAD/NAD(P)-binding domain"/>
    <property type="match status" value="1"/>
</dbReference>
<dbReference type="GO" id="GO:0016491">
    <property type="term" value="F:oxidoreductase activity"/>
    <property type="evidence" value="ECO:0007669"/>
    <property type="project" value="InterPro"/>
</dbReference>
<accession>A0A382YKA2</accession>
<name>A0A382YKA2_9ZZZZ</name>